<dbReference type="NCBIfam" id="TIGR02453">
    <property type="entry name" value="TIGR02453 family protein"/>
    <property type="match status" value="1"/>
</dbReference>
<name>A0A1G7K7M0_9RHOB</name>
<evidence type="ECO:0000313" key="1">
    <source>
        <dbReference type="EMBL" id="SDF33011.1"/>
    </source>
</evidence>
<dbReference type="EMBL" id="FNAV01000017">
    <property type="protein sequence ID" value="SDF33011.1"/>
    <property type="molecule type" value="Genomic_DNA"/>
</dbReference>
<organism evidence="1 2">
    <name type="scientific">Salipiger thiooxidans</name>
    <dbReference type="NCBI Taxonomy" id="282683"/>
    <lineage>
        <taxon>Bacteria</taxon>
        <taxon>Pseudomonadati</taxon>
        <taxon>Pseudomonadota</taxon>
        <taxon>Alphaproteobacteria</taxon>
        <taxon>Rhodobacterales</taxon>
        <taxon>Roseobacteraceae</taxon>
        <taxon>Salipiger</taxon>
    </lineage>
</organism>
<keyword evidence="2" id="KW-1185">Reference proteome</keyword>
<dbReference type="InterPro" id="IPR015996">
    <property type="entry name" value="UCP028451"/>
</dbReference>
<proteinExistence type="predicted"/>
<dbReference type="AlphaFoldDB" id="A0A1G7K7M0"/>
<protein>
    <submittedName>
        <fullName evidence="1">TIGR02453 family protein</fullName>
    </submittedName>
</protein>
<dbReference type="PIRSF" id="PIRSF028451">
    <property type="entry name" value="UCP028451"/>
    <property type="match status" value="1"/>
</dbReference>
<dbReference type="PANTHER" id="PTHR36452">
    <property type="entry name" value="CHROMOSOME 12, WHOLE GENOME SHOTGUN SEQUENCE"/>
    <property type="match status" value="1"/>
</dbReference>
<dbReference type="InterPro" id="IPR012808">
    <property type="entry name" value="CHP02453"/>
</dbReference>
<evidence type="ECO:0000313" key="2">
    <source>
        <dbReference type="Proteomes" id="UP000198994"/>
    </source>
</evidence>
<dbReference type="PANTHER" id="PTHR36452:SF1">
    <property type="entry name" value="DUF2461 DOMAIN-CONTAINING PROTEIN"/>
    <property type="match status" value="1"/>
</dbReference>
<dbReference type="Proteomes" id="UP000198994">
    <property type="component" value="Unassembled WGS sequence"/>
</dbReference>
<dbReference type="OrthoDB" id="9794241at2"/>
<dbReference type="STRING" id="282683.SAMN04488105_11781"/>
<sequence>MPAQIELCNFAPQVRNFMEELARNNDREWFRAQKARYDSEVKRPAERLLLSVTRWLESANGLPVRSKLFRPHRDVRFSQDKTPYYTHLHAAWSVPDGRAWYFGLSPDYATAGCGVMAFDEAQLLRWRRAVDGPAGARLEALVAETGVRMNAPDLAEVPEPYPPDHPRAALLQRSGCVLWLDDLFDALSPDPGVGLTAAFGRLQPLQDWLGDHL</sequence>
<accession>A0A1G7K7M0</accession>
<gene>
    <name evidence="1" type="ORF">SAMN04488105_11781</name>
</gene>
<dbReference type="RefSeq" id="WP_089962943.1">
    <property type="nucleotide sequence ID" value="NZ_FNAV01000017.1"/>
</dbReference>
<dbReference type="Pfam" id="PF09365">
    <property type="entry name" value="DUF2461"/>
    <property type="match status" value="1"/>
</dbReference>
<reference evidence="2" key="1">
    <citation type="submission" date="2016-10" db="EMBL/GenBank/DDBJ databases">
        <authorList>
            <person name="Varghese N."/>
            <person name="Submissions S."/>
        </authorList>
    </citation>
    <scope>NUCLEOTIDE SEQUENCE [LARGE SCALE GENOMIC DNA]</scope>
    <source>
        <strain evidence="2">DSM 10146</strain>
    </source>
</reference>